<dbReference type="CDD" id="cd05685">
    <property type="entry name" value="S1_Tex"/>
    <property type="match status" value="1"/>
</dbReference>
<dbReference type="InterPro" id="IPR023319">
    <property type="entry name" value="Tex-like_HTH_dom_sf"/>
</dbReference>
<dbReference type="InterPro" id="IPR037027">
    <property type="entry name" value="YqgF/RNaseH-like_dom_sf"/>
</dbReference>
<dbReference type="FunFam" id="1.10.150.310:FF:000001">
    <property type="entry name" value="RNA-binding transcriptional accessory protein"/>
    <property type="match status" value="1"/>
</dbReference>
<dbReference type="InterPro" id="IPR012337">
    <property type="entry name" value="RNaseH-like_sf"/>
</dbReference>
<dbReference type="GO" id="GO:0006412">
    <property type="term" value="P:translation"/>
    <property type="evidence" value="ECO:0007669"/>
    <property type="project" value="TreeGrafter"/>
</dbReference>
<feature type="compositionally biased region" description="Polar residues" evidence="1">
    <location>
        <begin position="730"/>
        <end position="742"/>
    </location>
</feature>
<dbReference type="Pfam" id="PF17674">
    <property type="entry name" value="HHH_9"/>
    <property type="match status" value="1"/>
</dbReference>
<dbReference type="Pfam" id="PF00575">
    <property type="entry name" value="S1"/>
    <property type="match status" value="1"/>
</dbReference>
<evidence type="ECO:0000256" key="1">
    <source>
        <dbReference type="SAM" id="MobiDB-lite"/>
    </source>
</evidence>
<dbReference type="SUPFAM" id="SSF47781">
    <property type="entry name" value="RuvA domain 2-like"/>
    <property type="match status" value="2"/>
</dbReference>
<dbReference type="InterPro" id="IPR003029">
    <property type="entry name" value="S1_domain"/>
</dbReference>
<dbReference type="GO" id="GO:0003735">
    <property type="term" value="F:structural constituent of ribosome"/>
    <property type="evidence" value="ECO:0007669"/>
    <property type="project" value="TreeGrafter"/>
</dbReference>
<dbReference type="SMART" id="SM00316">
    <property type="entry name" value="S1"/>
    <property type="match status" value="1"/>
</dbReference>
<dbReference type="PANTHER" id="PTHR10724">
    <property type="entry name" value="30S RIBOSOMAL PROTEIN S1"/>
    <property type="match status" value="1"/>
</dbReference>
<organism evidence="3">
    <name type="scientific">Candidatus Kentrum sp. LPFa</name>
    <dbReference type="NCBI Taxonomy" id="2126335"/>
    <lineage>
        <taxon>Bacteria</taxon>
        <taxon>Pseudomonadati</taxon>
        <taxon>Pseudomonadota</taxon>
        <taxon>Gammaproteobacteria</taxon>
        <taxon>Candidatus Kentrum</taxon>
    </lineage>
</organism>
<dbReference type="FunFam" id="2.40.50.140:FF:000051">
    <property type="entry name" value="RNA-binding transcriptional accessory protein"/>
    <property type="match status" value="1"/>
</dbReference>
<dbReference type="Pfam" id="PF12836">
    <property type="entry name" value="HHH_3"/>
    <property type="match status" value="1"/>
</dbReference>
<dbReference type="SMART" id="SM00732">
    <property type="entry name" value="YqgFc"/>
    <property type="match status" value="1"/>
</dbReference>
<dbReference type="GO" id="GO:0006139">
    <property type="term" value="P:nucleobase-containing compound metabolic process"/>
    <property type="evidence" value="ECO:0007669"/>
    <property type="project" value="InterPro"/>
</dbReference>
<dbReference type="Gene3D" id="2.40.50.140">
    <property type="entry name" value="Nucleic acid-binding proteins"/>
    <property type="match status" value="1"/>
</dbReference>
<dbReference type="Gene3D" id="1.10.10.650">
    <property type="entry name" value="RuvA domain 2-like"/>
    <property type="match status" value="1"/>
</dbReference>
<dbReference type="InterPro" id="IPR010994">
    <property type="entry name" value="RuvA_2-like"/>
</dbReference>
<dbReference type="AlphaFoldDB" id="A0A450WNM7"/>
<gene>
    <name evidence="3" type="ORF">BECKLPF1236B_GA0070989_11464</name>
</gene>
<dbReference type="FunFam" id="1.10.10.650:FF:000001">
    <property type="entry name" value="S1 RNA-binding domain 1"/>
    <property type="match status" value="1"/>
</dbReference>
<dbReference type="SUPFAM" id="SSF158832">
    <property type="entry name" value="Tex N-terminal region-like"/>
    <property type="match status" value="1"/>
</dbReference>
<dbReference type="InterPro" id="IPR012340">
    <property type="entry name" value="NA-bd_OB-fold"/>
</dbReference>
<dbReference type="InterPro" id="IPR006641">
    <property type="entry name" value="YqgF/RNaseH-like_dom"/>
</dbReference>
<dbReference type="InterPro" id="IPR023323">
    <property type="entry name" value="Tex-like_dom_sf"/>
</dbReference>
<dbReference type="InterPro" id="IPR018974">
    <property type="entry name" value="Tex-like_N"/>
</dbReference>
<protein>
    <recommendedName>
        <fullName evidence="2">S1 motif domain-containing protein</fullName>
    </recommendedName>
</protein>
<evidence type="ECO:0000259" key="2">
    <source>
        <dbReference type="PROSITE" id="PS50126"/>
    </source>
</evidence>
<dbReference type="Gene3D" id="1.10.150.310">
    <property type="entry name" value="Tex RuvX-like domain-like"/>
    <property type="match status" value="1"/>
</dbReference>
<evidence type="ECO:0000313" key="3">
    <source>
        <dbReference type="EMBL" id="VFK18608.1"/>
    </source>
</evidence>
<proteinExistence type="predicted"/>
<name>A0A450WNM7_9GAMM</name>
<accession>A0A450WNM7</accession>
<dbReference type="InterPro" id="IPR032639">
    <property type="entry name" value="Tex_YqgF"/>
</dbReference>
<dbReference type="SUPFAM" id="SSF50249">
    <property type="entry name" value="Nucleic acid-binding proteins"/>
    <property type="match status" value="1"/>
</dbReference>
<reference evidence="3" key="1">
    <citation type="submission" date="2019-02" db="EMBL/GenBank/DDBJ databases">
        <authorList>
            <person name="Gruber-Vodicka R. H."/>
            <person name="Seah K. B. B."/>
        </authorList>
    </citation>
    <scope>NUCLEOTIDE SEQUENCE</scope>
    <source>
        <strain evidence="3">BECK_S313</strain>
    </source>
</reference>
<dbReference type="InterPro" id="IPR050437">
    <property type="entry name" value="Ribos_protein_bS1-like"/>
</dbReference>
<dbReference type="GO" id="GO:0003729">
    <property type="term" value="F:mRNA binding"/>
    <property type="evidence" value="ECO:0007669"/>
    <property type="project" value="TreeGrafter"/>
</dbReference>
<dbReference type="InterPro" id="IPR041692">
    <property type="entry name" value="HHH_9"/>
</dbReference>
<dbReference type="Gene3D" id="3.30.420.140">
    <property type="entry name" value="YqgF/RNase H-like domain"/>
    <property type="match status" value="1"/>
</dbReference>
<sequence>MKTINQRIAQELGVHEQQVAAAVELLDEGATVPFIARYRKEVTGELTDTHLRLLHERLQQLRELEDRRETVLRTIREQGKLTPELEATIMEAETRTRLEDIYLPYRPKRRTKAAVAREAGLEPLAMGLLADPSQAPEQMAAAFIDAEKGVADADAALEGARHILSDVISEDATLVGRVRDSLWEEGVCQSRVIEGKEQEGKKFSDYFDFDQPMDRLPSHRILALLRGKSLGILRIGLEHKRDLPSQGNEAETAPFCESLIREHFSLRDQGRPGDPWLQDTVHYAWRKKLKPHLDTDLTRRLVEKAEMEAVRVFSTNLRDLLLAPPAGMKSVIGLDPGLRTGVKVAVVDKTGKVGITTTIYPHPPKNRWQEAKKILGALAKEYDAHLLAIGNGTASRETSRLVEELKNDHPELKLTGVLVSEAGASVYSASEYAARELPKLDVALRGAVSIARRLQDPLAELVKIDPKSIGVGQYQHDVASQHLAYSLDGVVEDAVNSVGVDVNTASPPLLERVSGLNGTLAENIVVWRNENGPFPNRQALNQVPRLGAKTFELAAGFLRIRDGDTPLDGSAVHPESYELVERILEKTGLDLPRLIGNRDVLRALPIADLIDDRFGEPTVRDILGELEKPGRDPRPAFRTATFQEGVEEIKDLKPGMVLEGVVSNVTNFGAFVDIGVHQDGLVHISAMAEHFVKDPREITHAGAVIKVRVVEIDLERRRIALSMRLEDSPKQSGDSVKRSGNSGDRRPKSGAPRQNRSPKPQKRPPQAWEKGETAMAAAFARLAKRD</sequence>
<dbReference type="GO" id="GO:0005737">
    <property type="term" value="C:cytoplasm"/>
    <property type="evidence" value="ECO:0007669"/>
    <property type="project" value="UniProtKB-ARBA"/>
</dbReference>
<dbReference type="Pfam" id="PF16921">
    <property type="entry name" value="Tex_YqgF"/>
    <property type="match status" value="1"/>
</dbReference>
<dbReference type="EMBL" id="CAADFK010000146">
    <property type="protein sequence ID" value="VFK18608.1"/>
    <property type="molecule type" value="Genomic_DNA"/>
</dbReference>
<dbReference type="PROSITE" id="PS50126">
    <property type="entry name" value="S1"/>
    <property type="match status" value="1"/>
</dbReference>
<dbReference type="Gene3D" id="1.10.3500.10">
    <property type="entry name" value="Tex N-terminal region-like"/>
    <property type="match status" value="1"/>
</dbReference>
<dbReference type="Pfam" id="PF09371">
    <property type="entry name" value="Tex_N"/>
    <property type="match status" value="1"/>
</dbReference>
<feature type="region of interest" description="Disordered" evidence="1">
    <location>
        <begin position="725"/>
        <end position="770"/>
    </location>
</feature>
<dbReference type="InterPro" id="IPR044146">
    <property type="entry name" value="S1_Tex"/>
</dbReference>
<dbReference type="SUPFAM" id="SSF53098">
    <property type="entry name" value="Ribonuclease H-like"/>
    <property type="match status" value="1"/>
</dbReference>
<dbReference type="InterPro" id="IPR055179">
    <property type="entry name" value="Tex-like_central_region"/>
</dbReference>
<dbReference type="FunFam" id="3.30.420.140:FF:000001">
    <property type="entry name" value="RNA-binding transcriptional accessory protein"/>
    <property type="match status" value="1"/>
</dbReference>
<dbReference type="Pfam" id="PF22706">
    <property type="entry name" value="Tex_central_region"/>
    <property type="match status" value="1"/>
</dbReference>
<feature type="domain" description="S1 motif" evidence="2">
    <location>
        <begin position="655"/>
        <end position="724"/>
    </location>
</feature>
<dbReference type="PANTHER" id="PTHR10724:SF10">
    <property type="entry name" value="S1 RNA-BINDING DOMAIN-CONTAINING PROTEIN 1"/>
    <property type="match status" value="1"/>
</dbReference>